<organism evidence="2 3">
    <name type="scientific">Brevibacillus brevis</name>
    <name type="common">Bacillus brevis</name>
    <dbReference type="NCBI Taxonomy" id="1393"/>
    <lineage>
        <taxon>Bacteria</taxon>
        <taxon>Bacillati</taxon>
        <taxon>Bacillota</taxon>
        <taxon>Bacilli</taxon>
        <taxon>Bacillales</taxon>
        <taxon>Paenibacillaceae</taxon>
        <taxon>Brevibacillus</taxon>
    </lineage>
</organism>
<accession>A0ABY9T6K5</accession>
<dbReference type="RefSeq" id="WP_310769373.1">
    <property type="nucleotide sequence ID" value="NZ_CP134050.1"/>
</dbReference>
<keyword evidence="3" id="KW-1185">Reference proteome</keyword>
<evidence type="ECO:0000256" key="1">
    <source>
        <dbReference type="SAM" id="Phobius"/>
    </source>
</evidence>
<feature type="transmembrane region" description="Helical" evidence="1">
    <location>
        <begin position="6"/>
        <end position="24"/>
    </location>
</feature>
<keyword evidence="1" id="KW-1133">Transmembrane helix</keyword>
<protein>
    <submittedName>
        <fullName evidence="2">Uncharacterized protein</fullName>
    </submittedName>
</protein>
<evidence type="ECO:0000313" key="2">
    <source>
        <dbReference type="EMBL" id="WNC15529.1"/>
    </source>
</evidence>
<dbReference type="EMBL" id="CP134050">
    <property type="protein sequence ID" value="WNC15529.1"/>
    <property type="molecule type" value="Genomic_DNA"/>
</dbReference>
<reference evidence="2 3" key="1">
    <citation type="submission" date="2023-09" db="EMBL/GenBank/DDBJ databases">
        <title>Complete Genome and Methylome dissection of Bacillus brevis NEB573 original source of BbsI restriction endonuclease.</title>
        <authorList>
            <person name="Fomenkov A."/>
            <person name="Roberts R.D."/>
        </authorList>
    </citation>
    <scope>NUCLEOTIDE SEQUENCE [LARGE SCALE GENOMIC DNA]</scope>
    <source>
        <strain evidence="2 3">NEB573</strain>
    </source>
</reference>
<dbReference type="Proteomes" id="UP001256827">
    <property type="component" value="Chromosome"/>
</dbReference>
<gene>
    <name evidence="2" type="ORF">RGB73_04090</name>
</gene>
<evidence type="ECO:0000313" key="3">
    <source>
        <dbReference type="Proteomes" id="UP001256827"/>
    </source>
</evidence>
<feature type="transmembrane region" description="Helical" evidence="1">
    <location>
        <begin position="44"/>
        <end position="65"/>
    </location>
</feature>
<name>A0ABY9T6K5_BREBE</name>
<keyword evidence="1" id="KW-0472">Membrane</keyword>
<proteinExistence type="predicted"/>
<keyword evidence="1" id="KW-0812">Transmembrane</keyword>
<sequence>MGNVSTGLYLFILVFNIGLSLLVLPRYKEKWAAFRNTPMAGRLIAAGFAVVGLWVFLLYQTFVIFF</sequence>